<dbReference type="InterPro" id="IPR003033">
    <property type="entry name" value="SCP2_sterol-bd_dom"/>
</dbReference>
<organism evidence="2 3">
    <name type="scientific">Micromonospora zamorensis</name>
    <dbReference type="NCBI Taxonomy" id="709883"/>
    <lineage>
        <taxon>Bacteria</taxon>
        <taxon>Bacillati</taxon>
        <taxon>Actinomycetota</taxon>
        <taxon>Actinomycetes</taxon>
        <taxon>Micromonosporales</taxon>
        <taxon>Micromonosporaceae</taxon>
        <taxon>Micromonospora</taxon>
    </lineage>
</organism>
<evidence type="ECO:0000313" key="2">
    <source>
        <dbReference type="EMBL" id="WUI79680.1"/>
    </source>
</evidence>
<dbReference type="Pfam" id="PF02036">
    <property type="entry name" value="SCP2"/>
    <property type="match status" value="1"/>
</dbReference>
<accession>A0ABZ1P7M6</accession>
<sequence length="139" mass="15357">MRTTAEQYLRQLDSGRRPDLPETTAGTLRLDVRADGCTDHWYLTISDQHVNVARSADDAELVVRADRSVVDQMVNGELHPGAALLRNELTVQGNIQLLMLLRRIFPGPSGARHPRELGRAALARRAPGRDAVATREAGR</sequence>
<dbReference type="InterPro" id="IPR036527">
    <property type="entry name" value="SCP2_sterol-bd_dom_sf"/>
</dbReference>
<keyword evidence="3" id="KW-1185">Reference proteome</keyword>
<evidence type="ECO:0000259" key="1">
    <source>
        <dbReference type="Pfam" id="PF02036"/>
    </source>
</evidence>
<dbReference type="RefSeq" id="WP_328364939.1">
    <property type="nucleotide sequence ID" value="NZ_CP107936.1"/>
</dbReference>
<gene>
    <name evidence="2" type="ORF">OG375_17005</name>
</gene>
<dbReference type="Proteomes" id="UP001346877">
    <property type="component" value="Chromosome"/>
</dbReference>
<proteinExistence type="predicted"/>
<protein>
    <submittedName>
        <fullName evidence="2">SCP2 sterol-binding domain-containing protein</fullName>
    </submittedName>
</protein>
<dbReference type="EMBL" id="CP107941">
    <property type="protein sequence ID" value="WUI79680.1"/>
    <property type="molecule type" value="Genomic_DNA"/>
</dbReference>
<evidence type="ECO:0000313" key="3">
    <source>
        <dbReference type="Proteomes" id="UP001346877"/>
    </source>
</evidence>
<name>A0ABZ1P7M6_9ACTN</name>
<dbReference type="SUPFAM" id="SSF55718">
    <property type="entry name" value="SCP-like"/>
    <property type="match status" value="1"/>
</dbReference>
<reference evidence="2 3" key="1">
    <citation type="submission" date="2022-10" db="EMBL/GenBank/DDBJ databases">
        <title>The complete genomes of actinobacterial strains from the NBC collection.</title>
        <authorList>
            <person name="Joergensen T.S."/>
            <person name="Alvarez Arevalo M."/>
            <person name="Sterndorff E.B."/>
            <person name="Faurdal D."/>
            <person name="Vuksanovic O."/>
            <person name="Mourched A.-S."/>
            <person name="Charusanti P."/>
            <person name="Shaw S."/>
            <person name="Blin K."/>
            <person name="Weber T."/>
        </authorList>
    </citation>
    <scope>NUCLEOTIDE SEQUENCE [LARGE SCALE GENOMIC DNA]</scope>
    <source>
        <strain evidence="2 3">NBC_00396</strain>
    </source>
</reference>
<feature type="domain" description="SCP2" evidence="1">
    <location>
        <begin position="7"/>
        <end position="105"/>
    </location>
</feature>
<dbReference type="Gene3D" id="3.30.1050.10">
    <property type="entry name" value="SCP2 sterol-binding domain"/>
    <property type="match status" value="1"/>
</dbReference>